<keyword evidence="5 6" id="KW-0472">Membrane</keyword>
<dbReference type="OrthoDB" id="29879at2759"/>
<evidence type="ECO:0000313" key="7">
    <source>
        <dbReference type="EMBL" id="RKP12030.1"/>
    </source>
</evidence>
<dbReference type="FunFam" id="1.20.58.340:FF:000008">
    <property type="entry name" value="CorA family metal ion transporter"/>
    <property type="match status" value="1"/>
</dbReference>
<evidence type="ECO:0000256" key="4">
    <source>
        <dbReference type="ARBA" id="ARBA00022989"/>
    </source>
</evidence>
<reference evidence="8" key="1">
    <citation type="journal article" date="2018" name="Nat. Microbiol.">
        <title>Leveraging single-cell genomics to expand the fungal tree of life.</title>
        <authorList>
            <person name="Ahrendt S.R."/>
            <person name="Quandt C.A."/>
            <person name="Ciobanu D."/>
            <person name="Clum A."/>
            <person name="Salamov A."/>
            <person name="Andreopoulos B."/>
            <person name="Cheng J.F."/>
            <person name="Woyke T."/>
            <person name="Pelin A."/>
            <person name="Henrissat B."/>
            <person name="Reynolds N.K."/>
            <person name="Benny G.L."/>
            <person name="Smith M.E."/>
            <person name="James T.Y."/>
            <person name="Grigoriev I.V."/>
        </authorList>
    </citation>
    <scope>NUCLEOTIDE SEQUENCE [LARGE SCALE GENOMIC DNA]</scope>
</reference>
<dbReference type="PANTHER" id="PTHR21535">
    <property type="entry name" value="MAGNESIUM AND COBALT TRANSPORT PROTEIN/MITOCHONDRIAL IMPORT INNER MEMBRANE TRANSLOCASE SUBUNIT TIM8"/>
    <property type="match status" value="1"/>
</dbReference>
<evidence type="ECO:0000256" key="5">
    <source>
        <dbReference type="ARBA" id="ARBA00023136"/>
    </source>
</evidence>
<evidence type="ECO:0000313" key="8">
    <source>
        <dbReference type="Proteomes" id="UP000267251"/>
    </source>
</evidence>
<comment type="similarity">
    <text evidence="2">Belongs to the CorA metal ion transporter (MIT) (TC 1.A.35) family.</text>
</comment>
<dbReference type="InterPro" id="IPR045861">
    <property type="entry name" value="CorA_cytoplasmic_dom"/>
</dbReference>
<keyword evidence="4 6" id="KW-1133">Transmembrane helix</keyword>
<feature type="transmembrane region" description="Helical" evidence="6">
    <location>
        <begin position="104"/>
        <end position="123"/>
    </location>
</feature>
<evidence type="ECO:0000256" key="3">
    <source>
        <dbReference type="ARBA" id="ARBA00022692"/>
    </source>
</evidence>
<dbReference type="Pfam" id="PF01544">
    <property type="entry name" value="CorA"/>
    <property type="match status" value="1"/>
</dbReference>
<dbReference type="GO" id="GO:0010961">
    <property type="term" value="P:intracellular magnesium ion homeostasis"/>
    <property type="evidence" value="ECO:0007669"/>
    <property type="project" value="TreeGrafter"/>
</dbReference>
<evidence type="ECO:0000256" key="6">
    <source>
        <dbReference type="SAM" id="Phobius"/>
    </source>
</evidence>
<proteinExistence type="inferred from homology"/>
<evidence type="ECO:0000256" key="2">
    <source>
        <dbReference type="ARBA" id="ARBA00009765"/>
    </source>
</evidence>
<feature type="non-terminal residue" evidence="7">
    <location>
        <position position="1"/>
    </location>
</feature>
<dbReference type="CDD" id="cd12829">
    <property type="entry name" value="Alr1p-like"/>
    <property type="match status" value="1"/>
</dbReference>
<gene>
    <name evidence="7" type="ORF">BJ684DRAFT_12099</name>
</gene>
<dbReference type="Proteomes" id="UP000267251">
    <property type="component" value="Unassembled WGS sequence"/>
</dbReference>
<dbReference type="PANTHER" id="PTHR21535:SF51">
    <property type="entry name" value="MANGANESE RESISTANCE PROTEIN MNR2"/>
    <property type="match status" value="1"/>
</dbReference>
<keyword evidence="3 6" id="KW-0812">Transmembrane</keyword>
<organism evidence="7 8">
    <name type="scientific">Piptocephalis cylindrospora</name>
    <dbReference type="NCBI Taxonomy" id="1907219"/>
    <lineage>
        <taxon>Eukaryota</taxon>
        <taxon>Fungi</taxon>
        <taxon>Fungi incertae sedis</taxon>
        <taxon>Zoopagomycota</taxon>
        <taxon>Zoopagomycotina</taxon>
        <taxon>Zoopagomycetes</taxon>
        <taxon>Zoopagales</taxon>
        <taxon>Piptocephalidaceae</taxon>
        <taxon>Piptocephalis</taxon>
    </lineage>
</organism>
<dbReference type="InterPro" id="IPR044089">
    <property type="entry name" value="Alr1-like"/>
</dbReference>
<name>A0A4P9Y2G6_9FUNG</name>
<dbReference type="EMBL" id="KZ988518">
    <property type="protein sequence ID" value="RKP12030.1"/>
    <property type="molecule type" value="Genomic_DNA"/>
</dbReference>
<feature type="transmembrane region" description="Helical" evidence="6">
    <location>
        <begin position="135"/>
        <end position="156"/>
    </location>
</feature>
<dbReference type="SUPFAM" id="SSF143865">
    <property type="entry name" value="CorA soluble domain-like"/>
    <property type="match status" value="1"/>
</dbReference>
<dbReference type="Gene3D" id="1.20.58.340">
    <property type="entry name" value="Magnesium transport protein CorA, transmembrane region"/>
    <property type="match status" value="2"/>
</dbReference>
<protein>
    <submittedName>
        <fullName evidence="7">Cora-like Mg2+ transporter protein-domain-containing protein</fullName>
    </submittedName>
</protein>
<dbReference type="GO" id="GO:0016020">
    <property type="term" value="C:membrane"/>
    <property type="evidence" value="ECO:0007669"/>
    <property type="project" value="UniProtKB-SubCell"/>
</dbReference>
<dbReference type="InterPro" id="IPR045863">
    <property type="entry name" value="CorA_TM1_TM2"/>
</dbReference>
<evidence type="ECO:0000256" key="1">
    <source>
        <dbReference type="ARBA" id="ARBA00004141"/>
    </source>
</evidence>
<accession>A0A4P9Y2G6</accession>
<keyword evidence="8" id="KW-1185">Reference proteome</keyword>
<dbReference type="SUPFAM" id="SSF144083">
    <property type="entry name" value="Magnesium transport protein CorA, transmembrane region"/>
    <property type="match status" value="1"/>
</dbReference>
<dbReference type="GO" id="GO:0015095">
    <property type="term" value="F:magnesium ion transmembrane transporter activity"/>
    <property type="evidence" value="ECO:0007669"/>
    <property type="project" value="InterPro"/>
</dbReference>
<comment type="subcellular location">
    <subcellularLocation>
        <location evidence="1">Membrane</location>
        <topology evidence="1">Multi-pass membrane protein</topology>
    </subcellularLocation>
</comment>
<dbReference type="InterPro" id="IPR002523">
    <property type="entry name" value="MgTranspt_CorA/ZnTranspt_ZntB"/>
</dbReference>
<dbReference type="AlphaFoldDB" id="A0A4P9Y2G6"/>
<sequence length="162" mass="18422">ILKESEQSDMLRRIGYARKKVMVAMRLLSAKADVMRALIKRCEDWLDGDICLYLGDIQDHIITMLQNVAHFEKIVARSHTNYLAQISIELTQTSNDTNDVMAKLTVLASILVPMNVITGLWGMNVKVPGQDVENLHWFFGIIGCMVALAISLILYLRRKELF</sequence>